<evidence type="ECO:0000313" key="1">
    <source>
        <dbReference type="EMBL" id="KAK8887428.1"/>
    </source>
</evidence>
<evidence type="ECO:0000313" key="2">
    <source>
        <dbReference type="Proteomes" id="UP001470230"/>
    </source>
</evidence>
<dbReference type="EMBL" id="JAPFFF010000006">
    <property type="protein sequence ID" value="KAK8887428.1"/>
    <property type="molecule type" value="Genomic_DNA"/>
</dbReference>
<keyword evidence="2" id="KW-1185">Reference proteome</keyword>
<comment type="caution">
    <text evidence="1">The sequence shown here is derived from an EMBL/GenBank/DDBJ whole genome shotgun (WGS) entry which is preliminary data.</text>
</comment>
<proteinExistence type="predicted"/>
<reference evidence="1 2" key="1">
    <citation type="submission" date="2024-04" db="EMBL/GenBank/DDBJ databases">
        <title>Tritrichomonas musculus Genome.</title>
        <authorList>
            <person name="Alves-Ferreira E."/>
            <person name="Grigg M."/>
            <person name="Lorenzi H."/>
            <person name="Galac M."/>
        </authorList>
    </citation>
    <scope>NUCLEOTIDE SEQUENCE [LARGE SCALE GENOMIC DNA]</scope>
    <source>
        <strain evidence="1 2">EAF2021</strain>
    </source>
</reference>
<gene>
    <name evidence="1" type="ORF">M9Y10_038472</name>
</gene>
<organism evidence="1 2">
    <name type="scientific">Tritrichomonas musculus</name>
    <dbReference type="NCBI Taxonomy" id="1915356"/>
    <lineage>
        <taxon>Eukaryota</taxon>
        <taxon>Metamonada</taxon>
        <taxon>Parabasalia</taxon>
        <taxon>Tritrichomonadida</taxon>
        <taxon>Tritrichomonadidae</taxon>
        <taxon>Tritrichomonas</taxon>
    </lineage>
</organism>
<sequence>MLFMNEGIVAETISRLAKTTVSYSSASGDDFPMMILLSRHRYRAFLGSTSICVTFAKHLHHPSLSSVKLAIIDGWCKCLANVN</sequence>
<dbReference type="Proteomes" id="UP001470230">
    <property type="component" value="Unassembled WGS sequence"/>
</dbReference>
<protein>
    <submittedName>
        <fullName evidence="1">Uncharacterized protein</fullName>
    </submittedName>
</protein>
<name>A0ABR2K985_9EUKA</name>
<accession>A0ABR2K985</accession>